<dbReference type="EMBL" id="CABFNQ020000747">
    <property type="protein sequence ID" value="CAH0033255.1"/>
    <property type="molecule type" value="Genomic_DNA"/>
</dbReference>
<evidence type="ECO:0000313" key="8">
    <source>
        <dbReference type="Proteomes" id="UP000696573"/>
    </source>
</evidence>
<dbReference type="AlphaFoldDB" id="A0A9N9YTU2"/>
<dbReference type="GO" id="GO:0019478">
    <property type="term" value="P:D-amino acid catabolic process"/>
    <property type="evidence" value="ECO:0007669"/>
    <property type="project" value="TreeGrafter"/>
</dbReference>
<organism evidence="7 8">
    <name type="scientific">Clonostachys rhizophaga</name>
    <dbReference type="NCBI Taxonomy" id="160324"/>
    <lineage>
        <taxon>Eukaryota</taxon>
        <taxon>Fungi</taxon>
        <taxon>Dikarya</taxon>
        <taxon>Ascomycota</taxon>
        <taxon>Pezizomycotina</taxon>
        <taxon>Sordariomycetes</taxon>
        <taxon>Hypocreomycetidae</taxon>
        <taxon>Hypocreales</taxon>
        <taxon>Bionectriaceae</taxon>
        <taxon>Clonostachys</taxon>
    </lineage>
</organism>
<dbReference type="InterPro" id="IPR006181">
    <property type="entry name" value="D-amino_acid_oxidase_CS"/>
</dbReference>
<comment type="caution">
    <text evidence="7">The sequence shown here is derived from an EMBL/GenBank/DDBJ whole genome shotgun (WGS) entry which is preliminary data.</text>
</comment>
<dbReference type="GO" id="GO:0005737">
    <property type="term" value="C:cytoplasm"/>
    <property type="evidence" value="ECO:0007669"/>
    <property type="project" value="TreeGrafter"/>
</dbReference>
<keyword evidence="4" id="KW-0274">FAD</keyword>
<evidence type="ECO:0000259" key="6">
    <source>
        <dbReference type="Pfam" id="PF01266"/>
    </source>
</evidence>
<dbReference type="PANTHER" id="PTHR11530">
    <property type="entry name" value="D-AMINO ACID OXIDASE"/>
    <property type="match status" value="1"/>
</dbReference>
<dbReference type="Gene3D" id="3.30.9.10">
    <property type="entry name" value="D-Amino Acid Oxidase, subunit A, domain 2"/>
    <property type="match status" value="1"/>
</dbReference>
<feature type="domain" description="FAD dependent oxidoreductase" evidence="6">
    <location>
        <begin position="10"/>
        <end position="350"/>
    </location>
</feature>
<proteinExistence type="inferred from homology"/>
<dbReference type="OrthoDB" id="2015447at2759"/>
<keyword evidence="3" id="KW-0285">Flavoprotein</keyword>
<dbReference type="Pfam" id="PF01266">
    <property type="entry name" value="DAO"/>
    <property type="match status" value="1"/>
</dbReference>
<sequence length="369" mass="40182">MREEVNAVRAGVIGLSCALRIQSLLSTAPSAQSTEVVVASHEWPTSIPGAPPSHSPDYASMWAGAHVRPIPASTPQLEREARWLKETVVRFAQQLEEEPSIGLTRTKGVEFLDAPPVEYQKQTKASFDSETGLGGFRFLSQGEMPDGVKLGFEYDTFCMNSPVYCANLLRRFIAHGGKTAQRALKSEWEGFAIRLNVKLVVNASGAGFGDAKSFPTRGQTVITDYISATKTITRQNKDGTWSFIIPRFFNGGTIIGGTKEVGDWHTEASLETRQWLLEGGCGLMLYAGNASSSMTVDIARPAVISDVVGRRPMREGGMRIEFEEKQAGIVLHAYGAGGRGFELSWGVANEVEGMVKELLPSFTAMRSKL</sequence>
<dbReference type="SUPFAM" id="SSF54373">
    <property type="entry name" value="FAD-linked reductases, C-terminal domain"/>
    <property type="match status" value="1"/>
</dbReference>
<dbReference type="InterPro" id="IPR023209">
    <property type="entry name" value="DAO"/>
</dbReference>
<dbReference type="Proteomes" id="UP000696573">
    <property type="component" value="Unassembled WGS sequence"/>
</dbReference>
<dbReference type="GO" id="GO:0071949">
    <property type="term" value="F:FAD binding"/>
    <property type="evidence" value="ECO:0007669"/>
    <property type="project" value="InterPro"/>
</dbReference>
<protein>
    <recommendedName>
        <fullName evidence="6">FAD dependent oxidoreductase domain-containing protein</fullName>
    </recommendedName>
</protein>
<evidence type="ECO:0000256" key="4">
    <source>
        <dbReference type="ARBA" id="ARBA00022827"/>
    </source>
</evidence>
<keyword evidence="5" id="KW-0560">Oxidoreductase</keyword>
<keyword evidence="8" id="KW-1185">Reference proteome</keyword>
<reference evidence="7" key="1">
    <citation type="submission" date="2021-10" db="EMBL/GenBank/DDBJ databases">
        <authorList>
            <person name="Piombo E."/>
        </authorList>
    </citation>
    <scope>NUCLEOTIDE SEQUENCE</scope>
</reference>
<comment type="similarity">
    <text evidence="2">Belongs to the DAMOX/DASOX family.</text>
</comment>
<gene>
    <name evidence="7" type="ORF">CRHIZ90672A_00008616</name>
</gene>
<dbReference type="SUPFAM" id="SSF51971">
    <property type="entry name" value="Nucleotide-binding domain"/>
    <property type="match status" value="1"/>
</dbReference>
<name>A0A9N9YTU2_9HYPO</name>
<dbReference type="Gene3D" id="3.40.50.720">
    <property type="entry name" value="NAD(P)-binding Rossmann-like Domain"/>
    <property type="match status" value="1"/>
</dbReference>
<dbReference type="InterPro" id="IPR006076">
    <property type="entry name" value="FAD-dep_OxRdtase"/>
</dbReference>
<dbReference type="PROSITE" id="PS00677">
    <property type="entry name" value="DAO"/>
    <property type="match status" value="1"/>
</dbReference>
<evidence type="ECO:0000256" key="2">
    <source>
        <dbReference type="ARBA" id="ARBA00006730"/>
    </source>
</evidence>
<evidence type="ECO:0000256" key="3">
    <source>
        <dbReference type="ARBA" id="ARBA00022630"/>
    </source>
</evidence>
<dbReference type="PANTHER" id="PTHR11530:SF26">
    <property type="entry name" value="FAD DEPENDENT OXIDOREDUCTASE SUPERFAMILY (AFU_ORTHOLOGUE AFUA_5G13940)"/>
    <property type="match status" value="1"/>
</dbReference>
<evidence type="ECO:0000256" key="5">
    <source>
        <dbReference type="ARBA" id="ARBA00023002"/>
    </source>
</evidence>
<evidence type="ECO:0000256" key="1">
    <source>
        <dbReference type="ARBA" id="ARBA00001974"/>
    </source>
</evidence>
<dbReference type="GO" id="GO:0003884">
    <property type="term" value="F:D-amino-acid oxidase activity"/>
    <property type="evidence" value="ECO:0007669"/>
    <property type="project" value="InterPro"/>
</dbReference>
<accession>A0A9N9YTU2</accession>
<comment type="cofactor">
    <cofactor evidence="1">
        <name>FAD</name>
        <dbReference type="ChEBI" id="CHEBI:57692"/>
    </cofactor>
</comment>
<evidence type="ECO:0000313" key="7">
    <source>
        <dbReference type="EMBL" id="CAH0033255.1"/>
    </source>
</evidence>